<dbReference type="PANTHER" id="PTHR19303">
    <property type="entry name" value="TRANSPOSON"/>
    <property type="match status" value="1"/>
</dbReference>
<dbReference type="InterPro" id="IPR050863">
    <property type="entry name" value="CenT-Element_Derived"/>
</dbReference>
<dbReference type="SMART" id="SM00674">
    <property type="entry name" value="CENPB"/>
    <property type="match status" value="1"/>
</dbReference>
<evidence type="ECO:0000313" key="6">
    <source>
        <dbReference type="Proteomes" id="UP001152759"/>
    </source>
</evidence>
<evidence type="ECO:0000256" key="1">
    <source>
        <dbReference type="ARBA" id="ARBA00004123"/>
    </source>
</evidence>
<dbReference type="AlphaFoldDB" id="A0A9P0AEW5"/>
<feature type="compositionally biased region" description="Acidic residues" evidence="3">
    <location>
        <begin position="208"/>
        <end position="225"/>
    </location>
</feature>
<proteinExistence type="predicted"/>
<dbReference type="EMBL" id="OU963867">
    <property type="protein sequence ID" value="CAH0391273.1"/>
    <property type="molecule type" value="Genomic_DNA"/>
</dbReference>
<comment type="subcellular location">
    <subcellularLocation>
        <location evidence="1">Nucleus</location>
    </subcellularLocation>
</comment>
<protein>
    <recommendedName>
        <fullName evidence="4">HTH CENPB-type domain-containing protein</fullName>
    </recommendedName>
</protein>
<feature type="domain" description="HTH CENPB-type" evidence="4">
    <location>
        <begin position="68"/>
        <end position="139"/>
    </location>
</feature>
<organism evidence="5 6">
    <name type="scientific">Bemisia tabaci</name>
    <name type="common">Sweetpotato whitefly</name>
    <name type="synonym">Aleurodes tabaci</name>
    <dbReference type="NCBI Taxonomy" id="7038"/>
    <lineage>
        <taxon>Eukaryota</taxon>
        <taxon>Metazoa</taxon>
        <taxon>Ecdysozoa</taxon>
        <taxon>Arthropoda</taxon>
        <taxon>Hexapoda</taxon>
        <taxon>Insecta</taxon>
        <taxon>Pterygota</taxon>
        <taxon>Neoptera</taxon>
        <taxon>Paraneoptera</taxon>
        <taxon>Hemiptera</taxon>
        <taxon>Sternorrhyncha</taxon>
        <taxon>Aleyrodoidea</taxon>
        <taxon>Aleyrodidae</taxon>
        <taxon>Aleyrodinae</taxon>
        <taxon>Bemisia</taxon>
    </lineage>
</organism>
<evidence type="ECO:0000256" key="2">
    <source>
        <dbReference type="ARBA" id="ARBA00023125"/>
    </source>
</evidence>
<reference evidence="5" key="1">
    <citation type="submission" date="2021-12" db="EMBL/GenBank/DDBJ databases">
        <authorList>
            <person name="King R."/>
        </authorList>
    </citation>
    <scope>NUCLEOTIDE SEQUENCE</scope>
</reference>
<keyword evidence="2" id="KW-0238">DNA-binding</keyword>
<evidence type="ECO:0000256" key="3">
    <source>
        <dbReference type="SAM" id="MobiDB-lite"/>
    </source>
</evidence>
<feature type="compositionally biased region" description="Polar residues" evidence="3">
    <location>
        <begin position="296"/>
        <end position="311"/>
    </location>
</feature>
<name>A0A9P0AEW5_BEMTA</name>
<dbReference type="InterPro" id="IPR004210">
    <property type="entry name" value="BESS_motif"/>
</dbReference>
<dbReference type="PANTHER" id="PTHR19303:SF73">
    <property type="entry name" value="PROTEIN PDC2"/>
    <property type="match status" value="1"/>
</dbReference>
<dbReference type="Pfam" id="PF03221">
    <property type="entry name" value="HTH_Tnp_Tc5"/>
    <property type="match status" value="1"/>
</dbReference>
<dbReference type="GO" id="GO:0003677">
    <property type="term" value="F:DNA binding"/>
    <property type="evidence" value="ECO:0007669"/>
    <property type="project" value="UniProtKB-KW"/>
</dbReference>
<evidence type="ECO:0000313" key="5">
    <source>
        <dbReference type="EMBL" id="CAH0391273.1"/>
    </source>
</evidence>
<dbReference type="Gene3D" id="1.10.10.60">
    <property type="entry name" value="Homeodomain-like"/>
    <property type="match status" value="2"/>
</dbReference>
<keyword evidence="6" id="KW-1185">Reference proteome</keyword>
<dbReference type="Proteomes" id="UP001152759">
    <property type="component" value="Chromosome 6"/>
</dbReference>
<dbReference type="SUPFAM" id="SSF46689">
    <property type="entry name" value="Homeodomain-like"/>
    <property type="match status" value="2"/>
</dbReference>
<feature type="region of interest" description="Disordered" evidence="3">
    <location>
        <begin position="290"/>
        <end position="313"/>
    </location>
</feature>
<sequence>MEADSRKRRRDLTTAEKKQILQDYDKLLNKNQRDAAQKLQIPQSTLCKLVKNRYEIEKKPVEKNEGSARKRVRHGKNVQVEQALKEWFVQVREKDARVNGPIMRQKAESLAKRLGIKGFVATDGWFNRWLKREGIEFKKPQPNHQKECKFKWKYMRDYYIKRKRQKRLPTEKDASVCHLLSFLSDPLETGPMAGDIPPETTNESNDGTSEEDDEASDDTTHEEEEASNRVKETPGNQIRKLRLRATAPTVTSTSRNSATSISRVSSRSRTFGKRKLVSCDRATKKFRRQAKECNESTETNISGRSRSQLQPPSDPIDAYFSGILATVKNLPPLLQLEAKRDISNIVFNLEFRALQDQMTLPVASVPTASTDPTLPCDVETPTYSLSNV</sequence>
<feature type="compositionally biased region" description="Low complexity" evidence="3">
    <location>
        <begin position="254"/>
        <end position="267"/>
    </location>
</feature>
<gene>
    <name evidence="5" type="ORF">BEMITA_LOCUS9911</name>
</gene>
<dbReference type="PROSITE" id="PS51253">
    <property type="entry name" value="HTH_CENPB"/>
    <property type="match status" value="1"/>
</dbReference>
<feature type="region of interest" description="Disordered" evidence="3">
    <location>
        <begin position="188"/>
        <end position="267"/>
    </location>
</feature>
<dbReference type="Pfam" id="PF02944">
    <property type="entry name" value="BESS"/>
    <property type="match status" value="1"/>
</dbReference>
<dbReference type="InterPro" id="IPR009057">
    <property type="entry name" value="Homeodomain-like_sf"/>
</dbReference>
<dbReference type="GO" id="GO:0005634">
    <property type="term" value="C:nucleus"/>
    <property type="evidence" value="ECO:0007669"/>
    <property type="project" value="UniProtKB-SubCell"/>
</dbReference>
<dbReference type="InterPro" id="IPR006600">
    <property type="entry name" value="HTH_CenpB_DNA-bd_dom"/>
</dbReference>
<accession>A0A9P0AEW5</accession>
<evidence type="ECO:0000259" key="4">
    <source>
        <dbReference type="PROSITE" id="PS51253"/>
    </source>
</evidence>